<comment type="caution">
    <text evidence="1">The sequence shown here is derived from an EMBL/GenBank/DDBJ whole genome shotgun (WGS) entry which is preliminary data.</text>
</comment>
<dbReference type="PANTHER" id="PTHR46503:SF9">
    <property type="entry name" value="INTER ALPHA-TRYPSIN INHIBITOR, HEAVY CHAIN-LIKE PROTEIN"/>
    <property type="match status" value="1"/>
</dbReference>
<name>A0ABU6X405_9FABA</name>
<dbReference type="Proteomes" id="UP001341840">
    <property type="component" value="Unassembled WGS sequence"/>
</dbReference>
<gene>
    <name evidence="1" type="ORF">PIB30_011061</name>
</gene>
<sequence length="236" mass="26106">MQRLFRTASSVIVSDITLGTLGLDSLELFPSYIPDLSLESQLMISGTCKGTFPESVKVTGILADMTKFEVDLPVQREKDIQLTNVLAKRHMDLITSQAWLSESTELEEMVSKMSIQLKIPSEYTCMVLVENGDGKKPPEPVLIKGSYSKLTKQRWERNTQKLFLGGISLGFGNSKATADNVPQEAKPSEGLLKKATSTCCGLLADNYCGMCLLQTCRFFCKRPMRPCVLPAMRSHG</sequence>
<proteinExistence type="predicted"/>
<evidence type="ECO:0000313" key="2">
    <source>
        <dbReference type="Proteomes" id="UP001341840"/>
    </source>
</evidence>
<keyword evidence="2" id="KW-1185">Reference proteome</keyword>
<organism evidence="1 2">
    <name type="scientific">Stylosanthes scabra</name>
    <dbReference type="NCBI Taxonomy" id="79078"/>
    <lineage>
        <taxon>Eukaryota</taxon>
        <taxon>Viridiplantae</taxon>
        <taxon>Streptophyta</taxon>
        <taxon>Embryophyta</taxon>
        <taxon>Tracheophyta</taxon>
        <taxon>Spermatophyta</taxon>
        <taxon>Magnoliopsida</taxon>
        <taxon>eudicotyledons</taxon>
        <taxon>Gunneridae</taxon>
        <taxon>Pentapetalae</taxon>
        <taxon>rosids</taxon>
        <taxon>fabids</taxon>
        <taxon>Fabales</taxon>
        <taxon>Fabaceae</taxon>
        <taxon>Papilionoideae</taxon>
        <taxon>50 kb inversion clade</taxon>
        <taxon>dalbergioids sensu lato</taxon>
        <taxon>Dalbergieae</taxon>
        <taxon>Pterocarpus clade</taxon>
        <taxon>Stylosanthes</taxon>
    </lineage>
</organism>
<accession>A0ABU6X405</accession>
<dbReference type="PANTHER" id="PTHR46503">
    <property type="entry name" value="INTER-ALPHA-TRYPSIN INHIBITOR HEAVY CHAIN-LIKE PROTEIN"/>
    <property type="match status" value="1"/>
</dbReference>
<reference evidence="1 2" key="1">
    <citation type="journal article" date="2023" name="Plants (Basel)">
        <title>Bridging the Gap: Combining Genomics and Transcriptomics Approaches to Understand Stylosanthes scabra, an Orphan Legume from the Brazilian Caatinga.</title>
        <authorList>
            <person name="Ferreira-Neto J.R.C."/>
            <person name="da Silva M.D."/>
            <person name="Binneck E."/>
            <person name="de Melo N.F."/>
            <person name="da Silva R.H."/>
            <person name="de Melo A.L.T.M."/>
            <person name="Pandolfi V."/>
            <person name="Bustamante F.O."/>
            <person name="Brasileiro-Vidal A.C."/>
            <person name="Benko-Iseppon A.M."/>
        </authorList>
    </citation>
    <scope>NUCLEOTIDE SEQUENCE [LARGE SCALE GENOMIC DNA]</scope>
    <source>
        <tissue evidence="1">Leaves</tissue>
    </source>
</reference>
<evidence type="ECO:0000313" key="1">
    <source>
        <dbReference type="EMBL" id="MED6192531.1"/>
    </source>
</evidence>
<protein>
    <submittedName>
        <fullName evidence="1">Uncharacterized protein</fullName>
    </submittedName>
</protein>
<dbReference type="EMBL" id="JASCZI010211475">
    <property type="protein sequence ID" value="MED6192531.1"/>
    <property type="molecule type" value="Genomic_DNA"/>
</dbReference>